<keyword evidence="1" id="KW-0004">4Fe-4S</keyword>
<keyword evidence="4" id="KW-0408">Iron</keyword>
<keyword evidence="3" id="KW-0560">Oxidoreductase</keyword>
<organism evidence="6 7">
    <name type="scientific">Alkalibaculum sporogenes</name>
    <dbReference type="NCBI Taxonomy" id="2655001"/>
    <lineage>
        <taxon>Bacteria</taxon>
        <taxon>Bacillati</taxon>
        <taxon>Bacillota</taxon>
        <taxon>Clostridia</taxon>
        <taxon>Eubacteriales</taxon>
        <taxon>Eubacteriaceae</taxon>
        <taxon>Alkalibaculum</taxon>
    </lineage>
</organism>
<accession>A0A6A7KCT8</accession>
<keyword evidence="7" id="KW-1185">Reference proteome</keyword>
<name>A0A6A7KCT8_9FIRM</name>
<reference evidence="6 7" key="1">
    <citation type="submission" date="2019-10" db="EMBL/GenBank/DDBJ databases">
        <title>Alkalibaculum tamaniensis sp.nov., a new alkaliphilic acetogen, isolated on methoxylated aromatics from a mud volcano.</title>
        <authorList>
            <person name="Khomyakova M.A."/>
            <person name="Merkel A.Y."/>
            <person name="Bonch-Osmolovskaya E.A."/>
            <person name="Slobodkin A.I."/>
        </authorList>
    </citation>
    <scope>NUCLEOTIDE SEQUENCE [LARGE SCALE GENOMIC DNA]</scope>
    <source>
        <strain evidence="6 7">M08DMB</strain>
    </source>
</reference>
<sequence>MNNKTITLPEENIDIYDECDILVVGGGAAGHSAAIAAARAGAKNIVIIERYGYMGGDATGGYVIMVPNLSWYDKSFVRGIQEEWFTRLSKIPGAVKAPSLDDIGSTDPTLIYAWSAFHDCVSRGGFGGSKPSCLVRAVYFEPNQLKIEMDKMLLEHKDVIRVQYHSWGTKPIMEGNEIQGVVFESKEGRKAILAKTVIDATGDGDIFAQAEAPHSTLFDQETRAGTTALVWRIGGIDWAQFHEWKQSHPEQMLALRDTLHRVAGFRSLALPSNQNDICWINNWHSDRNCTLIKDQTETEMNTRNTMRDVIEYLREVVPVAFKNAYLYDIAPQLGTRCSRRLIGEYVMSTKDFAYANQFEDVIAWHSTICQINDCAPVEIPYRSILPQKIENLLCPGRHMSADAVAIDWLNLIPQCIGTGQAAGVAAAVAIQDGVSVRNIDIRKVQDILVDQDVPLPRNEKFEKKDPSYRRCVEEHNYGLYTDAAIKAKEEADYIEKFRQDQVKKTNKNL</sequence>
<dbReference type="InterPro" id="IPR036188">
    <property type="entry name" value="FAD/NAD-bd_sf"/>
</dbReference>
<dbReference type="Gene3D" id="3.50.50.60">
    <property type="entry name" value="FAD/NAD(P)-binding domain"/>
    <property type="match status" value="1"/>
</dbReference>
<dbReference type="GO" id="GO:0016491">
    <property type="term" value="F:oxidoreductase activity"/>
    <property type="evidence" value="ECO:0007669"/>
    <property type="project" value="UniProtKB-KW"/>
</dbReference>
<dbReference type="Pfam" id="PF12831">
    <property type="entry name" value="FAD_oxidored"/>
    <property type="match status" value="1"/>
</dbReference>
<gene>
    <name evidence="6" type="ORF">GC105_16415</name>
</gene>
<dbReference type="GO" id="GO:0051539">
    <property type="term" value="F:4 iron, 4 sulfur cluster binding"/>
    <property type="evidence" value="ECO:0007669"/>
    <property type="project" value="UniProtKB-KW"/>
</dbReference>
<dbReference type="PANTHER" id="PTHR43498">
    <property type="entry name" value="FERREDOXIN:COB-COM HETERODISULFIDE REDUCTASE SUBUNIT A"/>
    <property type="match status" value="1"/>
</dbReference>
<dbReference type="Proteomes" id="UP000440004">
    <property type="component" value="Unassembled WGS sequence"/>
</dbReference>
<dbReference type="RefSeq" id="WP_152806996.1">
    <property type="nucleotide sequence ID" value="NZ_WHNX01000065.1"/>
</dbReference>
<keyword evidence="2" id="KW-0479">Metal-binding</keyword>
<evidence type="ECO:0000256" key="4">
    <source>
        <dbReference type="ARBA" id="ARBA00023004"/>
    </source>
</evidence>
<evidence type="ECO:0000256" key="3">
    <source>
        <dbReference type="ARBA" id="ARBA00023002"/>
    </source>
</evidence>
<evidence type="ECO:0000256" key="2">
    <source>
        <dbReference type="ARBA" id="ARBA00022723"/>
    </source>
</evidence>
<dbReference type="InterPro" id="IPR039650">
    <property type="entry name" value="HdrA-like"/>
</dbReference>
<evidence type="ECO:0000256" key="1">
    <source>
        <dbReference type="ARBA" id="ARBA00022485"/>
    </source>
</evidence>
<evidence type="ECO:0000313" key="6">
    <source>
        <dbReference type="EMBL" id="MPW27349.1"/>
    </source>
</evidence>
<evidence type="ECO:0000256" key="5">
    <source>
        <dbReference type="ARBA" id="ARBA00023014"/>
    </source>
</evidence>
<comment type="caution">
    <text evidence="6">The sequence shown here is derived from an EMBL/GenBank/DDBJ whole genome shotgun (WGS) entry which is preliminary data.</text>
</comment>
<dbReference type="AlphaFoldDB" id="A0A6A7KCT8"/>
<dbReference type="EMBL" id="WHNX01000065">
    <property type="protein sequence ID" value="MPW27349.1"/>
    <property type="molecule type" value="Genomic_DNA"/>
</dbReference>
<dbReference type="GO" id="GO:0046872">
    <property type="term" value="F:metal ion binding"/>
    <property type="evidence" value="ECO:0007669"/>
    <property type="project" value="UniProtKB-KW"/>
</dbReference>
<protein>
    <submittedName>
        <fullName evidence="6">FAD-dependent oxidoreductase</fullName>
    </submittedName>
</protein>
<dbReference type="SUPFAM" id="SSF51905">
    <property type="entry name" value="FAD/NAD(P)-binding domain"/>
    <property type="match status" value="1"/>
</dbReference>
<evidence type="ECO:0000313" key="7">
    <source>
        <dbReference type="Proteomes" id="UP000440004"/>
    </source>
</evidence>
<proteinExistence type="predicted"/>
<dbReference type="PANTHER" id="PTHR43498:SF1">
    <property type="entry name" value="COB--COM HETERODISULFIDE REDUCTASE IRON-SULFUR SUBUNIT A"/>
    <property type="match status" value="1"/>
</dbReference>
<keyword evidence="5" id="KW-0411">Iron-sulfur</keyword>